<dbReference type="SUPFAM" id="SSF56672">
    <property type="entry name" value="DNA/RNA polymerases"/>
    <property type="match status" value="1"/>
</dbReference>
<dbReference type="InterPro" id="IPR012337">
    <property type="entry name" value="RNaseH-like_sf"/>
</dbReference>
<evidence type="ECO:0000256" key="3">
    <source>
        <dbReference type="ARBA" id="ARBA00022679"/>
    </source>
</evidence>
<keyword evidence="7" id="KW-0238">DNA-binding</keyword>
<proteinExistence type="inferred from homology"/>
<reference evidence="12" key="2">
    <citation type="submission" date="2015-02" db="UniProtKB">
        <authorList>
            <consortium name="EnsemblMetazoa"/>
        </authorList>
    </citation>
    <scope>IDENTIFICATION</scope>
</reference>
<dbReference type="EMBL" id="AFFK01014949">
    <property type="status" value="NOT_ANNOTATED_CDS"/>
    <property type="molecule type" value="Genomic_DNA"/>
</dbReference>
<evidence type="ECO:0000256" key="10">
    <source>
        <dbReference type="SAM" id="MobiDB-lite"/>
    </source>
</evidence>
<evidence type="ECO:0000256" key="2">
    <source>
        <dbReference type="ARBA" id="ARBA00012417"/>
    </source>
</evidence>
<dbReference type="PANTHER" id="PTHR33568:SF3">
    <property type="entry name" value="DNA-DIRECTED DNA POLYMERASE"/>
    <property type="match status" value="1"/>
</dbReference>
<accession>T1IK08</accession>
<dbReference type="STRING" id="126957.T1IK08"/>
<dbReference type="GO" id="GO:0042575">
    <property type="term" value="C:DNA polymerase complex"/>
    <property type="evidence" value="ECO:0007669"/>
    <property type="project" value="UniProtKB-ARBA"/>
</dbReference>
<feature type="region of interest" description="Disordered" evidence="10">
    <location>
        <begin position="75"/>
        <end position="102"/>
    </location>
</feature>
<evidence type="ECO:0000313" key="12">
    <source>
        <dbReference type="EnsemblMetazoa" id="SMAR001239-PA"/>
    </source>
</evidence>
<feature type="compositionally biased region" description="Acidic residues" evidence="10">
    <location>
        <begin position="220"/>
        <end position="230"/>
    </location>
</feature>
<dbReference type="Gene3D" id="3.30.420.10">
    <property type="entry name" value="Ribonuclease H-like superfamily/Ribonuclease H"/>
    <property type="match status" value="1"/>
</dbReference>
<dbReference type="GO" id="GO:0006260">
    <property type="term" value="P:DNA replication"/>
    <property type="evidence" value="ECO:0007669"/>
    <property type="project" value="UniProtKB-KW"/>
</dbReference>
<sequence>MDPTKQFNSLSNYCGWKDYEIGLGLTRWHAECPNCNPEDNESDNESDDSIESIIHPIPNTQYFHNGVQFFPREESMDSIEEDQETETETESKETEIKETKEAETEIEEIEFQFSIYVANDSLVVRVLDYGTWDPIFRWSINKLKQSQLEEQLRKQQAELLELEAQATEADSENVDLPDQEDIKKAYKADLKKKQAVEQSQFLDEVLYETDEKPEIINSCTEDEKEEQEDEPPTKKKNRIIPLQPSTPRKDDELEGSDPKQSRPSIWGKDMWQPKSFIADEDLTAFKDTYEVVSINKSKPVKKFRTQGIEYTVRFKTVTAEMLDRLAAGDPIRFIGNVFQYLFDDLLVEIPPDDYVGVTLSSPEFESDMAQNNREIKLDDTFVIKITHTSISVAGARQIQSVSRMFLEEWLSKKKCVVTIRNKDQLCVARSIVTGIARINKDAQYGFIKQGRLEQERQAVELHRKAGVKLEKCSLKEITCFRAHIPLICKTWKKCLECWKDILIEKSDNHNCGLRKCRACKKMVPDTHRCYIQRYKPSNPVLKPKFCFFDVETMQSKLSDITDNKGREFFQHECGFCEFLFRNFAFKNVTTISHYGQAFDVQFILQYIIEKKETPKIILRGNKIMFLEYSGIRFVDSFNFLPMPLAQLLAAFGITELKKGYFSHFFNTPENQNYVGLFPDSKFFDPDGMKPGPRAAFMKWYDEQKAKQYDFQLEIRTYCTSDVLLLAAATLKFRDLFLQVSDNQIDPLVNTFTFASACNQLFRLRYLNDSELALIPESGLFPARRFNNICCKWLEWEMKLYGAQIKHARNGGEVKVLDNFVDGFLDGSNSASIKDIVYQYHDIRGVEGLVKCKILAFRGLYHPVLPFRHEKKLFFPLCRTCTVEKSLEECHHDDESRSFIGTWTSTEVNMALTKGYMIIKLYKVWHFERGSKDIFKKYISTFLKIKTEASGYPPGCTDPDKFIEDYYQHEGIRLEKEKIGKFAQETVKNQVVFCNHPKDYFDILCNDARRVMSVHFEHDVARVQFVENEDLLADFGLIQNVVVAAQVTAGARLELYRYMDQLQKRLFYTDTDSLIYVSTPTDTYQVPLGQYLGDMTDELSSYGPNSFATSFASCGAKNYSLAIWSPRDQISNTICKVKDIPLTFRTSEIIHMDLMKKLVQNIDKKETVITTNPHKIVNKHHNLYTTRENKVYRLVADKRVLIGDGNWETVPYGY</sequence>
<dbReference type="OMA" id="WVELAIR"/>
<evidence type="ECO:0000256" key="7">
    <source>
        <dbReference type="ARBA" id="ARBA00023125"/>
    </source>
</evidence>
<dbReference type="EC" id="2.7.7.7" evidence="2"/>
<dbReference type="EnsemblMetazoa" id="SMAR001239-RA">
    <property type="protein sequence ID" value="SMAR001239-PA"/>
    <property type="gene ID" value="SMAR001239"/>
</dbReference>
<protein>
    <recommendedName>
        <fullName evidence="2">DNA-directed DNA polymerase</fullName>
        <ecNumber evidence="2">2.7.7.7</ecNumber>
    </recommendedName>
</protein>
<comment type="catalytic activity">
    <reaction evidence="8">
        <text>DNA(n) + a 2'-deoxyribonucleoside 5'-triphosphate = DNA(n+1) + diphosphate</text>
        <dbReference type="Rhea" id="RHEA:22508"/>
        <dbReference type="Rhea" id="RHEA-COMP:17339"/>
        <dbReference type="Rhea" id="RHEA-COMP:17340"/>
        <dbReference type="ChEBI" id="CHEBI:33019"/>
        <dbReference type="ChEBI" id="CHEBI:61560"/>
        <dbReference type="ChEBI" id="CHEBI:173112"/>
        <dbReference type="EC" id="2.7.7.7"/>
    </reaction>
</comment>
<feature type="compositionally biased region" description="Basic and acidic residues" evidence="10">
    <location>
        <begin position="89"/>
        <end position="102"/>
    </location>
</feature>
<dbReference type="HOGENOM" id="CLU_269511_0_0_1"/>
<dbReference type="Pfam" id="PF03175">
    <property type="entry name" value="DNA_pol_B_2"/>
    <property type="match status" value="1"/>
</dbReference>
<dbReference type="SUPFAM" id="SSF53098">
    <property type="entry name" value="Ribonuclease H-like"/>
    <property type="match status" value="1"/>
</dbReference>
<reference evidence="13" key="1">
    <citation type="submission" date="2011-05" db="EMBL/GenBank/DDBJ databases">
        <authorList>
            <person name="Richards S.R."/>
            <person name="Qu J."/>
            <person name="Jiang H."/>
            <person name="Jhangiani S.N."/>
            <person name="Agravi P."/>
            <person name="Goodspeed R."/>
            <person name="Gross S."/>
            <person name="Mandapat C."/>
            <person name="Jackson L."/>
            <person name="Mathew T."/>
            <person name="Pu L."/>
            <person name="Thornton R."/>
            <person name="Saada N."/>
            <person name="Wilczek-Boney K.B."/>
            <person name="Lee S."/>
            <person name="Kovar C."/>
            <person name="Wu Y."/>
            <person name="Scherer S.E."/>
            <person name="Worley K.C."/>
            <person name="Muzny D.M."/>
            <person name="Gibbs R."/>
        </authorList>
    </citation>
    <scope>NUCLEOTIDE SEQUENCE</scope>
    <source>
        <strain evidence="13">Brora</strain>
    </source>
</reference>
<feature type="coiled-coil region" evidence="9">
    <location>
        <begin position="145"/>
        <end position="172"/>
    </location>
</feature>
<evidence type="ECO:0000256" key="8">
    <source>
        <dbReference type="ARBA" id="ARBA00049244"/>
    </source>
</evidence>
<feature type="region of interest" description="Disordered" evidence="10">
    <location>
        <begin position="212"/>
        <end position="267"/>
    </location>
</feature>
<keyword evidence="5" id="KW-0235">DNA replication</keyword>
<evidence type="ECO:0000256" key="9">
    <source>
        <dbReference type="SAM" id="Coils"/>
    </source>
</evidence>
<dbReference type="GO" id="GO:0000166">
    <property type="term" value="F:nucleotide binding"/>
    <property type="evidence" value="ECO:0007669"/>
    <property type="project" value="InterPro"/>
</dbReference>
<feature type="compositionally biased region" description="Acidic residues" evidence="10">
    <location>
        <begin position="76"/>
        <end position="88"/>
    </location>
</feature>
<feature type="compositionally biased region" description="Basic and acidic residues" evidence="10">
    <location>
        <begin position="247"/>
        <end position="260"/>
    </location>
</feature>
<dbReference type="InterPro" id="IPR036397">
    <property type="entry name" value="RNaseH_sf"/>
</dbReference>
<dbReference type="GO" id="GO:0003887">
    <property type="term" value="F:DNA-directed DNA polymerase activity"/>
    <property type="evidence" value="ECO:0007669"/>
    <property type="project" value="UniProtKB-KW"/>
</dbReference>
<name>T1IK08_STRMM</name>
<dbReference type="InterPro" id="IPR023211">
    <property type="entry name" value="DNA_pol_palm_dom_sf"/>
</dbReference>
<dbReference type="GO" id="GO:0003677">
    <property type="term" value="F:DNA binding"/>
    <property type="evidence" value="ECO:0007669"/>
    <property type="project" value="UniProtKB-KW"/>
</dbReference>
<keyword evidence="9" id="KW-0175">Coiled coil</keyword>
<evidence type="ECO:0000256" key="4">
    <source>
        <dbReference type="ARBA" id="ARBA00022695"/>
    </source>
</evidence>
<evidence type="ECO:0000256" key="5">
    <source>
        <dbReference type="ARBA" id="ARBA00022705"/>
    </source>
</evidence>
<dbReference type="Gene3D" id="3.90.1600.10">
    <property type="entry name" value="Palm domain of DNA polymerase"/>
    <property type="match status" value="1"/>
</dbReference>
<evidence type="ECO:0000313" key="13">
    <source>
        <dbReference type="Proteomes" id="UP000014500"/>
    </source>
</evidence>
<evidence type="ECO:0000256" key="1">
    <source>
        <dbReference type="ARBA" id="ARBA00005755"/>
    </source>
</evidence>
<dbReference type="eggNOG" id="ENOG502QQ9V">
    <property type="taxonomic scope" value="Eukaryota"/>
</dbReference>
<keyword evidence="4" id="KW-0548">Nucleotidyltransferase</keyword>
<dbReference type="PhylomeDB" id="T1IK08"/>
<evidence type="ECO:0000259" key="11">
    <source>
        <dbReference type="Pfam" id="PF03175"/>
    </source>
</evidence>
<keyword evidence="6" id="KW-0239">DNA-directed DNA polymerase</keyword>
<evidence type="ECO:0000256" key="6">
    <source>
        <dbReference type="ARBA" id="ARBA00022932"/>
    </source>
</evidence>
<dbReference type="PANTHER" id="PTHR33568">
    <property type="entry name" value="DNA POLYMERASE"/>
    <property type="match status" value="1"/>
</dbReference>
<organism evidence="12 13">
    <name type="scientific">Strigamia maritima</name>
    <name type="common">European centipede</name>
    <name type="synonym">Geophilus maritimus</name>
    <dbReference type="NCBI Taxonomy" id="126957"/>
    <lineage>
        <taxon>Eukaryota</taxon>
        <taxon>Metazoa</taxon>
        <taxon>Ecdysozoa</taxon>
        <taxon>Arthropoda</taxon>
        <taxon>Myriapoda</taxon>
        <taxon>Chilopoda</taxon>
        <taxon>Pleurostigmophora</taxon>
        <taxon>Geophilomorpha</taxon>
        <taxon>Linotaeniidae</taxon>
        <taxon>Strigamia</taxon>
    </lineage>
</organism>
<feature type="domain" description="DNA-directed DNA polymerase family B mitochondria/virus" evidence="11">
    <location>
        <begin position="581"/>
        <end position="777"/>
    </location>
</feature>
<dbReference type="AlphaFoldDB" id="T1IK08"/>
<keyword evidence="13" id="KW-1185">Reference proteome</keyword>
<dbReference type="InterPro" id="IPR004868">
    <property type="entry name" value="DNA-dir_DNA_pol_B_mt/vir"/>
</dbReference>
<dbReference type="Proteomes" id="UP000014500">
    <property type="component" value="Unassembled WGS sequence"/>
</dbReference>
<comment type="similarity">
    <text evidence="1">Belongs to the DNA polymerase type-B family.</text>
</comment>
<dbReference type="InterPro" id="IPR043502">
    <property type="entry name" value="DNA/RNA_pol_sf"/>
</dbReference>
<keyword evidence="3" id="KW-0808">Transferase</keyword>